<evidence type="ECO:0000313" key="1">
    <source>
        <dbReference type="EMBL" id="GAU92323.1"/>
    </source>
</evidence>
<comment type="caution">
    <text evidence="1">The sequence shown here is derived from an EMBL/GenBank/DDBJ whole genome shotgun (WGS) entry which is preliminary data.</text>
</comment>
<dbReference type="EMBL" id="BDGG01000002">
    <property type="protein sequence ID" value="GAU92323.1"/>
    <property type="molecule type" value="Genomic_DNA"/>
</dbReference>
<dbReference type="AlphaFoldDB" id="A0A1D1V0T9"/>
<evidence type="ECO:0000313" key="2">
    <source>
        <dbReference type="Proteomes" id="UP000186922"/>
    </source>
</evidence>
<gene>
    <name evidence="1" type="primary">RvY_04419-1</name>
    <name evidence="1" type="synonym">RvY_04419.1</name>
    <name evidence="1" type="ORF">RvY_04419</name>
</gene>
<dbReference type="Proteomes" id="UP000186922">
    <property type="component" value="Unassembled WGS sequence"/>
</dbReference>
<proteinExistence type="predicted"/>
<keyword evidence="2" id="KW-1185">Reference proteome</keyword>
<organism evidence="1 2">
    <name type="scientific">Ramazzottius varieornatus</name>
    <name type="common">Water bear</name>
    <name type="synonym">Tardigrade</name>
    <dbReference type="NCBI Taxonomy" id="947166"/>
    <lineage>
        <taxon>Eukaryota</taxon>
        <taxon>Metazoa</taxon>
        <taxon>Ecdysozoa</taxon>
        <taxon>Tardigrada</taxon>
        <taxon>Eutardigrada</taxon>
        <taxon>Parachela</taxon>
        <taxon>Hypsibioidea</taxon>
        <taxon>Ramazzottiidae</taxon>
        <taxon>Ramazzottius</taxon>
    </lineage>
</organism>
<accession>A0A1D1V0T9</accession>
<reference evidence="1 2" key="1">
    <citation type="journal article" date="2016" name="Nat. Commun.">
        <title>Extremotolerant tardigrade genome and improved radiotolerance of human cultured cells by tardigrade-unique protein.</title>
        <authorList>
            <person name="Hashimoto T."/>
            <person name="Horikawa D.D."/>
            <person name="Saito Y."/>
            <person name="Kuwahara H."/>
            <person name="Kozuka-Hata H."/>
            <person name="Shin-I T."/>
            <person name="Minakuchi Y."/>
            <person name="Ohishi K."/>
            <person name="Motoyama A."/>
            <person name="Aizu T."/>
            <person name="Enomoto A."/>
            <person name="Kondo K."/>
            <person name="Tanaka S."/>
            <person name="Hara Y."/>
            <person name="Koshikawa S."/>
            <person name="Sagara H."/>
            <person name="Miura T."/>
            <person name="Yokobori S."/>
            <person name="Miyagawa K."/>
            <person name="Suzuki Y."/>
            <person name="Kubo T."/>
            <person name="Oyama M."/>
            <person name="Kohara Y."/>
            <person name="Fujiyama A."/>
            <person name="Arakawa K."/>
            <person name="Katayama T."/>
            <person name="Toyoda A."/>
            <person name="Kunieda T."/>
        </authorList>
    </citation>
    <scope>NUCLEOTIDE SEQUENCE [LARGE SCALE GENOMIC DNA]</scope>
    <source>
        <strain evidence="1 2">YOKOZUNA-1</strain>
    </source>
</reference>
<protein>
    <submittedName>
        <fullName evidence="1">Uncharacterized protein</fullName>
    </submittedName>
</protein>
<sequence length="136" mass="14898">MELISANARLSRPVAVGSVVLVKERKKFGMKQLTTLCVEKVQEALGVVDLTDNSVLVLFFWCAKLWTGITVEVPREHRRKGVSDSTVLVIDGDDAVTGKFLHLIEVRLTSGSVKRCAVLDVVATKTEISPFCGARK</sequence>
<name>A0A1D1V0T9_RAMVA</name>